<dbReference type="EMBL" id="AHEA01000053">
    <property type="protein sequence ID" value="EJQ72313.1"/>
    <property type="molecule type" value="Genomic_DNA"/>
</dbReference>
<organism evidence="1 2">
    <name type="scientific">Bacillus cereus HuA4-10</name>
    <dbReference type="NCBI Taxonomy" id="1053206"/>
    <lineage>
        <taxon>Bacteria</taxon>
        <taxon>Bacillati</taxon>
        <taxon>Bacillota</taxon>
        <taxon>Bacilli</taxon>
        <taxon>Bacillales</taxon>
        <taxon>Bacillaceae</taxon>
        <taxon>Bacillus</taxon>
        <taxon>Bacillus cereus group</taxon>
    </lineage>
</organism>
<dbReference type="Gene3D" id="3.30.360.30">
    <property type="entry name" value="homospermidine synthase like"/>
    <property type="match status" value="1"/>
</dbReference>
<protein>
    <recommendedName>
        <fullName evidence="3">S-adenosylmethionine decarboxylase related protein</fullName>
    </recommendedName>
</protein>
<reference evidence="1 2" key="1">
    <citation type="submission" date="2012-04" db="EMBL/GenBank/DDBJ databases">
        <title>The Genome Sequence of Bacillus cereus HuA4-10.</title>
        <authorList>
            <consortium name="The Broad Institute Genome Sequencing Platform"/>
            <consortium name="The Broad Institute Genome Sequencing Center for Infectious Disease"/>
            <person name="Feldgarden M."/>
            <person name="Van der Auwera G.A."/>
            <person name="Mahillon J."/>
            <person name="Duprez V."/>
            <person name="Timmery S."/>
            <person name="Mattelet C."/>
            <person name="Dierick K."/>
            <person name="Sun M."/>
            <person name="Yu Z."/>
            <person name="Zhu L."/>
            <person name="Hu X."/>
            <person name="Shank E.B."/>
            <person name="Swiecicka I."/>
            <person name="Hansen B.M."/>
            <person name="Andrup L."/>
            <person name="Young S.K."/>
            <person name="Zeng Q."/>
            <person name="Gargeya S."/>
            <person name="Fitzgerald M."/>
            <person name="Haas B."/>
            <person name="Abouelleil A."/>
            <person name="Alvarado L."/>
            <person name="Arachchi H.M."/>
            <person name="Berlin A."/>
            <person name="Chapman S.B."/>
            <person name="Goldberg J."/>
            <person name="Griggs A."/>
            <person name="Gujja S."/>
            <person name="Hansen M."/>
            <person name="Howarth C."/>
            <person name="Imamovic A."/>
            <person name="Larimer J."/>
            <person name="McCowen C."/>
            <person name="Montmayeur A."/>
            <person name="Murphy C."/>
            <person name="Neiman D."/>
            <person name="Pearson M."/>
            <person name="Priest M."/>
            <person name="Roberts A."/>
            <person name="Saif S."/>
            <person name="Shea T."/>
            <person name="Sisk P."/>
            <person name="Sykes S."/>
            <person name="Wortman J."/>
            <person name="Nusbaum C."/>
            <person name="Birren B."/>
        </authorList>
    </citation>
    <scope>NUCLEOTIDE SEQUENCE [LARGE SCALE GENOMIC DNA]</scope>
    <source>
        <strain evidence="1 2">HuA4-10</strain>
    </source>
</reference>
<accession>J7ZSE8</accession>
<dbReference type="AlphaFoldDB" id="J7ZSE8"/>
<name>J7ZSE8_BACCE</name>
<dbReference type="PATRIC" id="fig|1053206.3.peg.5442"/>
<evidence type="ECO:0000313" key="1">
    <source>
        <dbReference type="EMBL" id="EJQ72313.1"/>
    </source>
</evidence>
<dbReference type="InterPro" id="IPR023181">
    <property type="entry name" value="Homospermid_syn-like_C"/>
</dbReference>
<dbReference type="Proteomes" id="UP000006977">
    <property type="component" value="Unassembled WGS sequence"/>
</dbReference>
<gene>
    <name evidence="1" type="ORF">IGC_05314</name>
</gene>
<sequence length="455" mass="53045">MYEIIKKMYELPFGVFNSLFEEVLLNYFIKGVLFVEQFPNSFSITLLGSAGGAAKAVLAILNQAVVNEKDPIYEVIKNMNFHLVDIKQKDKSYYDELFPNLKEQFFLYEINLQDVVKFKQYLKEKRTKVVIDVSGTDTIRVLSCCNDLGICYINSALENEAVDQDDSLLGFQLTERYTRFEKEKETFTNTRAIIGSGMNPGVVQWMVVELMKERPNEKPRACYIVEHDNSFLGDKGLIKPHTLYASWAVERFLDEAIWSYPMYMSHHRPLYFYEDVYASEYKVKLGEKEFYGCLMPHEEVLILGKNFNMEVGFLYRINEYTTNIIRQNLDKVEDLWSWNRKVFNPAEEEVAGEDLVGVLLVYENSETYMYNVMNSSQVFHKYKTNATYFQVGCGIYAGLCSLLLDQFGQGAYYVEELLLNTEGKYGEYLKLYMKDFVIGQNNFTDGLLHDRVRWI</sequence>
<dbReference type="HOGENOM" id="CLU_036284_0_0_9"/>
<evidence type="ECO:0008006" key="3">
    <source>
        <dbReference type="Google" id="ProtNLM"/>
    </source>
</evidence>
<comment type="caution">
    <text evidence="1">The sequence shown here is derived from an EMBL/GenBank/DDBJ whole genome shotgun (WGS) entry which is preliminary data.</text>
</comment>
<dbReference type="Gene3D" id="3.40.50.720">
    <property type="entry name" value="NAD(P)-binding Rossmann-like Domain"/>
    <property type="match status" value="1"/>
</dbReference>
<evidence type="ECO:0000313" key="2">
    <source>
        <dbReference type="Proteomes" id="UP000006977"/>
    </source>
</evidence>
<proteinExistence type="predicted"/>